<feature type="domain" description="PASTA" evidence="2">
    <location>
        <begin position="1359"/>
        <end position="1422"/>
    </location>
</feature>
<dbReference type="Gene3D" id="3.30.10.20">
    <property type="match status" value="8"/>
</dbReference>
<dbReference type="Pfam" id="PF03793">
    <property type="entry name" value="PASTA"/>
    <property type="match status" value="5"/>
</dbReference>
<dbReference type="EMBL" id="CP155447">
    <property type="protein sequence ID" value="XBH07241.1"/>
    <property type="molecule type" value="Genomic_DNA"/>
</dbReference>
<feature type="domain" description="PASTA" evidence="2">
    <location>
        <begin position="1164"/>
        <end position="1240"/>
    </location>
</feature>
<feature type="domain" description="PASTA" evidence="2">
    <location>
        <begin position="793"/>
        <end position="850"/>
    </location>
</feature>
<feature type="region of interest" description="Disordered" evidence="1">
    <location>
        <begin position="1322"/>
        <end position="1343"/>
    </location>
</feature>
<feature type="compositionally biased region" description="Polar residues" evidence="1">
    <location>
        <begin position="597"/>
        <end position="609"/>
    </location>
</feature>
<evidence type="ECO:0000313" key="3">
    <source>
        <dbReference type="EMBL" id="XBH07241.1"/>
    </source>
</evidence>
<gene>
    <name evidence="3" type="ORF">V5E97_14710</name>
</gene>
<dbReference type="CDD" id="cd06577">
    <property type="entry name" value="PASTA_pknB"/>
    <property type="match status" value="9"/>
</dbReference>
<evidence type="ECO:0000256" key="1">
    <source>
        <dbReference type="SAM" id="MobiDB-lite"/>
    </source>
</evidence>
<protein>
    <submittedName>
        <fullName evidence="3">PASTA domain-containing protein</fullName>
    </submittedName>
</protein>
<name>A0AAU7CQ10_9BACT</name>
<feature type="domain" description="PASTA" evidence="2">
    <location>
        <begin position="857"/>
        <end position="922"/>
    </location>
</feature>
<organism evidence="3">
    <name type="scientific">Singulisphaera sp. Ch08</name>
    <dbReference type="NCBI Taxonomy" id="3120278"/>
    <lineage>
        <taxon>Bacteria</taxon>
        <taxon>Pseudomonadati</taxon>
        <taxon>Planctomycetota</taxon>
        <taxon>Planctomycetia</taxon>
        <taxon>Isosphaerales</taxon>
        <taxon>Isosphaeraceae</taxon>
        <taxon>Singulisphaera</taxon>
    </lineage>
</organism>
<sequence length="1431" mass="152544">MLKALPLSRRLPRFRASLLLGLLVSVLGSPAISRGEAIPTSAAVVVVDWGQSTVTVRATCPTVPGEGLLRVVFPDGQSASGLTVRREARGIVVSGPAQDLVAALSQGTRSLLIRGDGPEGREWRIDLPAVELDPRPTSHRYPKFDEGIVLLLPVYGLLPGFSVRHSSGPEAPERTLSVKHGTLPRFSDVYSSNGSRPLVRVILPFPQASDEITTDRFAIVNPDGSRSTTIEVKRTGDTVVPPAYATAKARPRPVARKVVVPGTDFLEVGEAIRVVREAGLVPVVVDVATLRPVEAPALESLKASKAVVIRQGIEADETLLEGESLMLGVGTLPPSGPEIPSSKKLYAALDPGDELGFVALPGRPETVGVLVDRAIDESTLAVGAIGAATEEPERLAIGRDPGINLDPSMTGDDLRDAALNRLILRSVGEALVRKEAAGPVGRAVQAAVDAHETALGESLRRGDSPKAVPVAQVLDTVVDSLSLSVSEKDRTAIVSGWVERRAGGAPSREALDENGNGLIADDVALSLIAGLFKTQAYNPAKAAQVVVDALGQLLLMFERDGKGGDPSSSPPLVLNGGLVTKPGPKGDPLAKKPANRATPNGPATVTESSAPDRVRIPTDLVGLTVDQAHRKLTALDLSLDRLDSLFNTDAIVGSTPKPSTWVKPKTAVSVSIERKVPKLVGQTWEQATATLGRWKLTSHLLDDISRPSDVVAEQEPEAGEPVAAGGEVRLRLERVVPSVVGQYGGNGVTALREAEFVPKFARGLSRWDTVVSQDPAGNSRSRLKGEIVLTLRRPIPDLRQKNFAEAEKLLEDYRLKVDTPANFQPDETLFVADQEPPPGPGPTLALDDDGELKAIALIAGRKLPDYRDQSLDDVRASLDKLDLKVDDRDGFLDEIPMRILEQSPVATSIVALGSTVTLKVGPVGPLVPKVTEVALKVAIEKLEAVGLKAAYPNGSFLTDLVVTQDPLPYGPDSPTWLPNGSPVALKVQTQVPNVVGLSVEQAQQTMRSWDLHLTLPEKAFSPDRVVEQDPVAGTYVDHKSDVSAVIKLVVPDVRRQLLSVARQILQNWDLEDSHEGEAFDDDLVVAQVPAPGALMDHGSRISLQLYVAVPEVRGMTLARATEVLQGKDLAAEVANGNALNEDIVRGQSTAPRQYLAHGSTVTLGPVVARVPNLVGHTLADASEILRDREKFQPQHDEDLQAGDIVTGQNPEAGAEAERGSVVGLGALVQVPSLVRRTVEDAADVLNNAAGDLRLNFSPEGRNGDTLIAQNPVYGTWVNPRTTITVLPGFVVPELVGRTEQDAIDILDSLGVRAIAGGIRSQPTEDRDMVGRQQVGSQSQPAGTLVSRDTPIEYVVVNFVEAKIRVPNVVGVATLDEVRERIEAAGLRFRTLNAPENGPVFRQVPVAGTLVDRDDVILVAFPPRRQMEDNSK</sequence>
<accession>A0AAU7CQ10</accession>
<evidence type="ECO:0000259" key="2">
    <source>
        <dbReference type="PROSITE" id="PS51178"/>
    </source>
</evidence>
<dbReference type="RefSeq" id="WP_406700084.1">
    <property type="nucleotide sequence ID" value="NZ_CP155447.1"/>
</dbReference>
<dbReference type="PROSITE" id="PS51178">
    <property type="entry name" value="PASTA"/>
    <property type="match status" value="7"/>
</dbReference>
<dbReference type="InterPro" id="IPR005543">
    <property type="entry name" value="PASTA_dom"/>
</dbReference>
<reference evidence="3" key="1">
    <citation type="submission" date="2024-05" db="EMBL/GenBank/DDBJ databases">
        <title>Planctomycetes of the genus Singulisphaera possess chitinolytic capabilities.</title>
        <authorList>
            <person name="Ivanova A."/>
        </authorList>
    </citation>
    <scope>NUCLEOTIDE SEQUENCE</scope>
    <source>
        <strain evidence="3">Ch08T</strain>
    </source>
</reference>
<feature type="region of interest" description="Disordered" evidence="1">
    <location>
        <begin position="561"/>
        <end position="612"/>
    </location>
</feature>
<dbReference type="SMART" id="SM00740">
    <property type="entry name" value="PASTA"/>
    <property type="match status" value="8"/>
</dbReference>
<proteinExistence type="predicted"/>
<feature type="domain" description="PASTA" evidence="2">
    <location>
        <begin position="986"/>
        <end position="1052"/>
    </location>
</feature>
<feature type="domain" description="PASTA" evidence="2">
    <location>
        <begin position="1285"/>
        <end position="1357"/>
    </location>
</feature>
<feature type="domain" description="PASTA" evidence="2">
    <location>
        <begin position="671"/>
        <end position="734"/>
    </location>
</feature>